<keyword evidence="3 5" id="KW-0326">Glycosidase</keyword>
<organism evidence="8 9">
    <name type="scientific">Azoarcus indigens</name>
    <dbReference type="NCBI Taxonomy" id="29545"/>
    <lineage>
        <taxon>Bacteria</taxon>
        <taxon>Pseudomonadati</taxon>
        <taxon>Pseudomonadota</taxon>
        <taxon>Betaproteobacteria</taxon>
        <taxon>Rhodocyclales</taxon>
        <taxon>Zoogloeaceae</taxon>
        <taxon>Azoarcus</taxon>
    </lineage>
</organism>
<sequence>MTAPWWKDAVIYQIYPRSFMDSNGDGIGDLPGILARLDYLQWLGVNALWLCPIFTSPNDDNGYDISDYQGIMAEFGTMEDFDRLLDEVHRRGMRLILDLVLNHTSDEHPWFKASRSSRDDPKRDWYIWRDGRGGPGSSPRRGLNGGPDGGPPNNWESIFKGPAWQYDAATGQYFLHLFSPRQPDLNWENPAVRKAMAATARWWLDKGVDGFRIDAITHLKKTPGLPDAPNPDGLPFAWAYPHHRNVPGVLDFVEELAADAFRDYDAATIGEANGVAADQAEAWVSGQRLSMILQFEHSHLWSSQPHAGLDLPALRRILGRWQHALHGRGWNALFIENHDLPRVLSRWGDPQRHRRASATALATMYFLMEGTPFIYQGQELGMANTRFDTLDDFVDVYARNRIRRMREAGQDDDAILRELAVTSRDNARTPMPWDASANAGFSSGTPWLRPNPDYREINVAGERADPASVLNYYRRLIALRAAEPALRHGRYGALLERNPQIYAYTRRQGGSGFLVLCNLSGQPAPYQHRGLRLRHEALVLANREVAPHPPGIACLLAPYEARVYRVDFGAE</sequence>
<dbReference type="PANTHER" id="PTHR10357:SF178">
    <property type="entry name" value="OLIGO-1,6-GLUCOSIDASE 3-RELATED"/>
    <property type="match status" value="1"/>
</dbReference>
<dbReference type="Gene3D" id="2.60.40.1180">
    <property type="entry name" value="Golgi alpha-mannosidase II"/>
    <property type="match status" value="1"/>
</dbReference>
<dbReference type="RefSeq" id="WP_211168584.1">
    <property type="nucleotide sequence ID" value="NZ_SNVV01000038.1"/>
</dbReference>
<dbReference type="SUPFAM" id="SSF51445">
    <property type="entry name" value="(Trans)glycosidases"/>
    <property type="match status" value="1"/>
</dbReference>
<dbReference type="FunFam" id="3.20.20.80:FF:000064">
    <property type="entry name" value="Oligo-1,6-glucosidase"/>
    <property type="match status" value="2"/>
</dbReference>
<dbReference type="Proteomes" id="UP000295129">
    <property type="component" value="Unassembled WGS sequence"/>
</dbReference>
<proteinExistence type="inferred from homology"/>
<dbReference type="PRINTS" id="PR00110">
    <property type="entry name" value="ALPHAAMYLASE"/>
</dbReference>
<feature type="domain" description="Glycosyl hydrolase family 13 catalytic" evidence="7">
    <location>
        <begin position="13"/>
        <end position="428"/>
    </location>
</feature>
<keyword evidence="9" id="KW-1185">Reference proteome</keyword>
<dbReference type="AlphaFoldDB" id="A0A4R6DGJ3"/>
<dbReference type="Gene3D" id="3.90.400.10">
    <property type="entry name" value="Oligo-1,6-glucosidase, Domain 2"/>
    <property type="match status" value="1"/>
</dbReference>
<accession>A0A4R6DGJ3</accession>
<keyword evidence="2 5" id="KW-0378">Hydrolase</keyword>
<evidence type="ECO:0000313" key="8">
    <source>
        <dbReference type="EMBL" id="TDN43771.1"/>
    </source>
</evidence>
<evidence type="ECO:0000256" key="3">
    <source>
        <dbReference type="ARBA" id="ARBA00023295"/>
    </source>
</evidence>
<keyword evidence="5" id="KW-0119">Carbohydrate metabolism</keyword>
<evidence type="ECO:0000256" key="6">
    <source>
        <dbReference type="SAM" id="MobiDB-lite"/>
    </source>
</evidence>
<dbReference type="InterPro" id="IPR013780">
    <property type="entry name" value="Glyco_hydro_b"/>
</dbReference>
<dbReference type="GO" id="GO:0009313">
    <property type="term" value="P:oligosaccharide catabolic process"/>
    <property type="evidence" value="ECO:0007669"/>
    <property type="project" value="TreeGrafter"/>
</dbReference>
<dbReference type="FunFam" id="3.90.400.10:FF:000002">
    <property type="entry name" value="Sucrose isomerase"/>
    <property type="match status" value="1"/>
</dbReference>
<evidence type="ECO:0000313" key="9">
    <source>
        <dbReference type="Proteomes" id="UP000295129"/>
    </source>
</evidence>
<dbReference type="FunFam" id="2.60.40.1180:FF:000007">
    <property type="entry name" value="Sucrose isomerase"/>
    <property type="match status" value="1"/>
</dbReference>
<dbReference type="PANTHER" id="PTHR10357">
    <property type="entry name" value="ALPHA-AMYLASE FAMILY MEMBER"/>
    <property type="match status" value="1"/>
</dbReference>
<reference evidence="8 9" key="1">
    <citation type="submission" date="2019-03" db="EMBL/GenBank/DDBJ databases">
        <title>Genomic Encyclopedia of Type Strains, Phase IV (KMG-IV): sequencing the most valuable type-strain genomes for metagenomic binning, comparative biology and taxonomic classification.</title>
        <authorList>
            <person name="Goeker M."/>
        </authorList>
    </citation>
    <scope>NUCLEOTIDE SEQUENCE [LARGE SCALE GENOMIC DNA]</scope>
    <source>
        <strain evidence="8 9">DSM 12121</strain>
    </source>
</reference>
<dbReference type="Pfam" id="PF00128">
    <property type="entry name" value="Alpha-amylase"/>
    <property type="match status" value="1"/>
</dbReference>
<comment type="similarity">
    <text evidence="1 4">Belongs to the glycosyl hydrolase 13 family.</text>
</comment>
<dbReference type="EC" id="3.2.1.1" evidence="5"/>
<dbReference type="Gene3D" id="3.20.20.80">
    <property type="entry name" value="Glycosidases"/>
    <property type="match status" value="2"/>
</dbReference>
<dbReference type="GO" id="GO:0043169">
    <property type="term" value="F:cation binding"/>
    <property type="evidence" value="ECO:0007669"/>
    <property type="project" value="InterPro"/>
</dbReference>
<evidence type="ECO:0000256" key="2">
    <source>
        <dbReference type="ARBA" id="ARBA00022801"/>
    </source>
</evidence>
<comment type="caution">
    <text evidence="8">The sequence shown here is derived from an EMBL/GenBank/DDBJ whole genome shotgun (WGS) entry which is preliminary data.</text>
</comment>
<dbReference type="EMBL" id="SNVV01000038">
    <property type="protein sequence ID" value="TDN43771.1"/>
    <property type="molecule type" value="Genomic_DNA"/>
</dbReference>
<dbReference type="GO" id="GO:0004556">
    <property type="term" value="F:alpha-amylase activity"/>
    <property type="evidence" value="ECO:0007669"/>
    <property type="project" value="UniProtKB-UniRule"/>
</dbReference>
<evidence type="ECO:0000256" key="5">
    <source>
        <dbReference type="RuleBase" id="RU361134"/>
    </source>
</evidence>
<protein>
    <recommendedName>
        <fullName evidence="5">Alpha-amylase</fullName>
        <ecNumber evidence="5">3.2.1.1</ecNumber>
    </recommendedName>
</protein>
<dbReference type="SUPFAM" id="SSF51011">
    <property type="entry name" value="Glycosyl hydrolase domain"/>
    <property type="match status" value="1"/>
</dbReference>
<comment type="catalytic activity">
    <reaction evidence="5">
        <text>Endohydrolysis of (1-&gt;4)-alpha-D-glucosidic linkages in polysaccharides containing three or more (1-&gt;4)-alpha-linked D-glucose units.</text>
        <dbReference type="EC" id="3.2.1.1"/>
    </reaction>
</comment>
<evidence type="ECO:0000259" key="7">
    <source>
        <dbReference type="SMART" id="SM00642"/>
    </source>
</evidence>
<name>A0A4R6DGJ3_9RHOO</name>
<feature type="region of interest" description="Disordered" evidence="6">
    <location>
        <begin position="128"/>
        <end position="155"/>
    </location>
</feature>
<dbReference type="CDD" id="cd11333">
    <property type="entry name" value="AmyAc_SI_OligoGlu_DGase"/>
    <property type="match status" value="1"/>
</dbReference>
<dbReference type="SMART" id="SM00642">
    <property type="entry name" value="Aamy"/>
    <property type="match status" value="1"/>
</dbReference>
<dbReference type="InterPro" id="IPR006047">
    <property type="entry name" value="GH13_cat_dom"/>
</dbReference>
<gene>
    <name evidence="8" type="ORF">C7389_13816</name>
</gene>
<dbReference type="InterPro" id="IPR006046">
    <property type="entry name" value="Alpha_amylase"/>
</dbReference>
<evidence type="ECO:0000256" key="4">
    <source>
        <dbReference type="RuleBase" id="RU003615"/>
    </source>
</evidence>
<dbReference type="InterPro" id="IPR045857">
    <property type="entry name" value="O16G_dom_2"/>
</dbReference>
<evidence type="ECO:0000256" key="1">
    <source>
        <dbReference type="ARBA" id="ARBA00008061"/>
    </source>
</evidence>
<dbReference type="InterPro" id="IPR017853">
    <property type="entry name" value="GH"/>
</dbReference>